<organism evidence="8 9">
    <name type="scientific">Adineta ricciae</name>
    <name type="common">Rotifer</name>
    <dbReference type="NCBI Taxonomy" id="249248"/>
    <lineage>
        <taxon>Eukaryota</taxon>
        <taxon>Metazoa</taxon>
        <taxon>Spiralia</taxon>
        <taxon>Gnathifera</taxon>
        <taxon>Rotifera</taxon>
        <taxon>Eurotatoria</taxon>
        <taxon>Bdelloidea</taxon>
        <taxon>Adinetida</taxon>
        <taxon>Adinetidae</taxon>
        <taxon>Adineta</taxon>
    </lineage>
</organism>
<evidence type="ECO:0008006" key="10">
    <source>
        <dbReference type="Google" id="ProtNLM"/>
    </source>
</evidence>
<feature type="region of interest" description="Disordered" evidence="6">
    <location>
        <begin position="285"/>
        <end position="329"/>
    </location>
</feature>
<feature type="transmembrane region" description="Helical" evidence="7">
    <location>
        <begin position="605"/>
        <end position="624"/>
    </location>
</feature>
<keyword evidence="5" id="KW-0539">Nucleus</keyword>
<proteinExistence type="predicted"/>
<evidence type="ECO:0000256" key="3">
    <source>
        <dbReference type="ARBA" id="ARBA00022771"/>
    </source>
</evidence>
<name>A0A814ZEL4_ADIRI</name>
<evidence type="ECO:0000256" key="6">
    <source>
        <dbReference type="SAM" id="MobiDB-lite"/>
    </source>
</evidence>
<keyword evidence="2" id="KW-0479">Metal-binding</keyword>
<keyword evidence="4" id="KW-0862">Zinc</keyword>
<keyword evidence="3" id="KW-0863">Zinc-finger</keyword>
<evidence type="ECO:0000313" key="9">
    <source>
        <dbReference type="Proteomes" id="UP000663828"/>
    </source>
</evidence>
<keyword evidence="7" id="KW-0812">Transmembrane</keyword>
<feature type="transmembrane region" description="Helical" evidence="7">
    <location>
        <begin position="491"/>
        <end position="510"/>
    </location>
</feature>
<evidence type="ECO:0000313" key="8">
    <source>
        <dbReference type="EMBL" id="CAF1241828.1"/>
    </source>
</evidence>
<feature type="transmembrane region" description="Helical" evidence="7">
    <location>
        <begin position="531"/>
        <end position="554"/>
    </location>
</feature>
<dbReference type="PANTHER" id="PTHR46481:SF10">
    <property type="entry name" value="ZINC FINGER BED DOMAIN-CONTAINING PROTEIN 39"/>
    <property type="match status" value="1"/>
</dbReference>
<sequence>MGRPSSKSSIEKCCSSANDGVQRSEQHVGSDQKISPTRSSIVSQFLDKLSPNEYKCKLCSKTYRCGTGTNVNIRRHLAKLMGKRICTLKAKCCATLIRSLQRKNGGSMKLPSKPLFWILVYLETFLQVAMPGYKGPTARTVQRNLKTQYNIKKEAMIQQLKNIQHISITTDTWCSGRKRHYLCITAHFVSSDYEQRGTILSFRQFHGRSFAMRLRRHVRTVLAMYGLDNGKIYATTTDNGTDIRKATQQMSVFGVRLHHITHGLNLVVQMSLNLCPKVKRTTCKTSSSSSAAKSEANDEESTADRPSNHNSTGEQSSQEDSDGVQDLDSADDWSDLDDEEVVALGLQYVGVLMTKCRKFIVTIRKSSILNDALLKLARDVVSVELVQNMKIRWNSTYKMIQRLLLYQNVLGTFYDNLDTIDGVTVGQRKKLIESKLAKEDIHMCNKLAILDEKRFVVKHTFLPCDNQIPTDINSFIGSFQILWNQTSRWNLFLYEFYYLFYELLLNIFNIKRYENFRTNTSKILVQLINNYENLFFFGMCPISNNIFWFFYLHIWKEHYLSSTVHHLLNNIQPWFIMIHLFLGILYAAFIWNASYEHTKDRSYNWIKFTFFLLGFIPLPSLFFICQAINITNAWIQTLKSNQTHSESAPKVLF</sequence>
<evidence type="ECO:0000256" key="2">
    <source>
        <dbReference type="ARBA" id="ARBA00022723"/>
    </source>
</evidence>
<accession>A0A814ZEL4</accession>
<dbReference type="AlphaFoldDB" id="A0A814ZEL4"/>
<dbReference type="InterPro" id="IPR052035">
    <property type="entry name" value="ZnF_BED_domain_contain"/>
</dbReference>
<dbReference type="Proteomes" id="UP000663828">
    <property type="component" value="Unassembled WGS sequence"/>
</dbReference>
<dbReference type="GO" id="GO:0005634">
    <property type="term" value="C:nucleus"/>
    <property type="evidence" value="ECO:0007669"/>
    <property type="project" value="UniProtKB-SubCell"/>
</dbReference>
<evidence type="ECO:0000256" key="5">
    <source>
        <dbReference type="ARBA" id="ARBA00023242"/>
    </source>
</evidence>
<comment type="caution">
    <text evidence="8">The sequence shown here is derived from an EMBL/GenBank/DDBJ whole genome shotgun (WGS) entry which is preliminary data.</text>
</comment>
<keyword evidence="7" id="KW-1133">Transmembrane helix</keyword>
<feature type="region of interest" description="Disordered" evidence="6">
    <location>
        <begin position="1"/>
        <end position="35"/>
    </location>
</feature>
<dbReference type="SUPFAM" id="SSF53098">
    <property type="entry name" value="Ribonuclease H-like"/>
    <property type="match status" value="1"/>
</dbReference>
<dbReference type="EMBL" id="CAJNOR010002060">
    <property type="protein sequence ID" value="CAF1241828.1"/>
    <property type="molecule type" value="Genomic_DNA"/>
</dbReference>
<gene>
    <name evidence="8" type="ORF">XAT740_LOCUS25778</name>
</gene>
<comment type="subcellular location">
    <subcellularLocation>
        <location evidence="1">Nucleus</location>
    </subcellularLocation>
</comment>
<evidence type="ECO:0000256" key="1">
    <source>
        <dbReference type="ARBA" id="ARBA00004123"/>
    </source>
</evidence>
<dbReference type="GO" id="GO:0008270">
    <property type="term" value="F:zinc ion binding"/>
    <property type="evidence" value="ECO:0007669"/>
    <property type="project" value="UniProtKB-KW"/>
</dbReference>
<feature type="compositionally biased region" description="Low complexity" evidence="6">
    <location>
        <begin position="1"/>
        <end position="16"/>
    </location>
</feature>
<dbReference type="PANTHER" id="PTHR46481">
    <property type="entry name" value="ZINC FINGER BED DOMAIN-CONTAINING PROTEIN 4"/>
    <property type="match status" value="1"/>
</dbReference>
<evidence type="ECO:0000256" key="4">
    <source>
        <dbReference type="ARBA" id="ARBA00022833"/>
    </source>
</evidence>
<feature type="transmembrane region" description="Helical" evidence="7">
    <location>
        <begin position="574"/>
        <end position="593"/>
    </location>
</feature>
<keyword evidence="7" id="KW-0472">Membrane</keyword>
<protein>
    <recommendedName>
        <fullName evidence="10">BED-type domain-containing protein</fullName>
    </recommendedName>
</protein>
<evidence type="ECO:0000256" key="7">
    <source>
        <dbReference type="SAM" id="Phobius"/>
    </source>
</evidence>
<reference evidence="8" key="1">
    <citation type="submission" date="2021-02" db="EMBL/GenBank/DDBJ databases">
        <authorList>
            <person name="Nowell W R."/>
        </authorList>
    </citation>
    <scope>NUCLEOTIDE SEQUENCE</scope>
</reference>
<feature type="compositionally biased region" description="Acidic residues" evidence="6">
    <location>
        <begin position="317"/>
        <end position="329"/>
    </location>
</feature>
<dbReference type="InterPro" id="IPR012337">
    <property type="entry name" value="RNaseH-like_sf"/>
</dbReference>
<keyword evidence="9" id="KW-1185">Reference proteome</keyword>